<dbReference type="PROSITE" id="PS50176">
    <property type="entry name" value="ARM_REPEAT"/>
    <property type="match status" value="1"/>
</dbReference>
<evidence type="ECO:0000256" key="2">
    <source>
        <dbReference type="PROSITE-ProRule" id="PRU00259"/>
    </source>
</evidence>
<evidence type="ECO:0000256" key="3">
    <source>
        <dbReference type="SAM" id="MobiDB-lite"/>
    </source>
</evidence>
<keyword evidence="5" id="KW-1185">Reference proteome</keyword>
<dbReference type="InterPro" id="IPR000225">
    <property type="entry name" value="Armadillo"/>
</dbReference>
<dbReference type="EMBL" id="ML000475">
    <property type="protein sequence ID" value="RKO84118.1"/>
    <property type="molecule type" value="Genomic_DNA"/>
</dbReference>
<evidence type="ECO:0000313" key="5">
    <source>
        <dbReference type="Proteomes" id="UP000269721"/>
    </source>
</evidence>
<protein>
    <submittedName>
        <fullName evidence="4">Armadillo-type protein</fullName>
    </submittedName>
</protein>
<dbReference type="Gene3D" id="1.25.10.10">
    <property type="entry name" value="Leucine-rich Repeat Variant"/>
    <property type="match status" value="1"/>
</dbReference>
<dbReference type="OrthoDB" id="288703at2759"/>
<dbReference type="Proteomes" id="UP000269721">
    <property type="component" value="Unassembled WGS sequence"/>
</dbReference>
<dbReference type="InterPro" id="IPR011989">
    <property type="entry name" value="ARM-like"/>
</dbReference>
<dbReference type="PANTHER" id="PTHR13347:SF1">
    <property type="entry name" value="HEAT REPEAT-CONTAINING PROTEIN 3"/>
    <property type="match status" value="1"/>
</dbReference>
<name>A0A4P9W0B8_9FUNG</name>
<dbReference type="PANTHER" id="PTHR13347">
    <property type="entry name" value="HEAT REPEAT-CONTAINING PROTEIN 3"/>
    <property type="match status" value="1"/>
</dbReference>
<proteinExistence type="inferred from homology"/>
<dbReference type="GO" id="GO:0042273">
    <property type="term" value="P:ribosomal large subunit biogenesis"/>
    <property type="evidence" value="ECO:0007669"/>
    <property type="project" value="TreeGrafter"/>
</dbReference>
<gene>
    <name evidence="4" type="ORF">BDK51DRAFT_28404</name>
</gene>
<dbReference type="SMART" id="SM00185">
    <property type="entry name" value="ARM"/>
    <property type="match status" value="3"/>
</dbReference>
<dbReference type="GO" id="GO:0006606">
    <property type="term" value="P:protein import into nucleus"/>
    <property type="evidence" value="ECO:0007669"/>
    <property type="project" value="TreeGrafter"/>
</dbReference>
<evidence type="ECO:0000313" key="4">
    <source>
        <dbReference type="EMBL" id="RKO84118.1"/>
    </source>
</evidence>
<feature type="repeat" description="ARM" evidence="2">
    <location>
        <begin position="81"/>
        <end position="109"/>
    </location>
</feature>
<dbReference type="AlphaFoldDB" id="A0A4P9W0B8"/>
<reference evidence="5" key="1">
    <citation type="journal article" date="2018" name="Nat. Microbiol.">
        <title>Leveraging single-cell genomics to expand the fungal tree of life.</title>
        <authorList>
            <person name="Ahrendt S.R."/>
            <person name="Quandt C.A."/>
            <person name="Ciobanu D."/>
            <person name="Clum A."/>
            <person name="Salamov A."/>
            <person name="Andreopoulos B."/>
            <person name="Cheng J.F."/>
            <person name="Woyke T."/>
            <person name="Pelin A."/>
            <person name="Henrissat B."/>
            <person name="Reynolds N.K."/>
            <person name="Benny G.L."/>
            <person name="Smith M.E."/>
            <person name="James T.Y."/>
            <person name="Grigoriev I.V."/>
        </authorList>
    </citation>
    <scope>NUCLEOTIDE SEQUENCE [LARGE SCALE GENOMIC DNA]</scope>
</reference>
<dbReference type="InterPro" id="IPR052616">
    <property type="entry name" value="SYO1-like"/>
</dbReference>
<feature type="compositionally biased region" description="Basic residues" evidence="3">
    <location>
        <begin position="1"/>
        <end position="13"/>
    </location>
</feature>
<feature type="non-terminal residue" evidence="4">
    <location>
        <position position="539"/>
    </location>
</feature>
<sequence>MGKASKKEKKTARRNQADPLSMGPPVVLSSAEIAKEQRQEAIPPILKKLSAASEDDRAWAATALSNLVLDPESRRQLLAGNVIESLIALLTDLKLDVVVEGAGALRNLAVVGGEEVLSEILRKHALTPLLALIPKMSSWIAAHLSGTPATTAASEPIAIGLVHSLAEQVIALIWSLCESADSAVRMVNSAGGGVVQFLLDLMNPTYLMPWKLVLVAAQCLHTLTEENEGLYPLFASNPLLTHQLVSLASTPAEWTENRIILRVLSAAVLVNLRACVADQIAGGSAGIVDIAVRVVGDSLNYDIPGAIAEGAREADIIDKMPMPQATDGEEMDLNAVSSKESASITTLESHMGTIQLALELLANVYSDDLPEPDELVEDDDAVDDDAEDDDAFAMMQEDAEILVAEDGEAPASAPTAASATSIPTVTLIERVAPLTRLPARSASPSAAALAVAVGLVELRALGCLTNLVSAAGPAWFDAQGDVRVMWDGIFEVAHAHAAADPAAGVGLGGAGVEGVEGAVDVLWALARGVDARKGKAGVI</sequence>
<dbReference type="GO" id="GO:0051082">
    <property type="term" value="F:unfolded protein binding"/>
    <property type="evidence" value="ECO:0007669"/>
    <property type="project" value="TreeGrafter"/>
</dbReference>
<dbReference type="InterPro" id="IPR016024">
    <property type="entry name" value="ARM-type_fold"/>
</dbReference>
<comment type="similarity">
    <text evidence="1">Belongs to the nuclear import and ribosome assembly adapter family.</text>
</comment>
<organism evidence="4 5">
    <name type="scientific">Blyttiomyces helicus</name>
    <dbReference type="NCBI Taxonomy" id="388810"/>
    <lineage>
        <taxon>Eukaryota</taxon>
        <taxon>Fungi</taxon>
        <taxon>Fungi incertae sedis</taxon>
        <taxon>Chytridiomycota</taxon>
        <taxon>Chytridiomycota incertae sedis</taxon>
        <taxon>Chytridiomycetes</taxon>
        <taxon>Chytridiomycetes incertae sedis</taxon>
        <taxon>Blyttiomyces</taxon>
    </lineage>
</organism>
<accession>A0A4P9W0B8</accession>
<evidence type="ECO:0000256" key="1">
    <source>
        <dbReference type="ARBA" id="ARBA00049983"/>
    </source>
</evidence>
<feature type="region of interest" description="Disordered" evidence="3">
    <location>
        <begin position="1"/>
        <end position="25"/>
    </location>
</feature>
<dbReference type="SUPFAM" id="SSF48371">
    <property type="entry name" value="ARM repeat"/>
    <property type="match status" value="1"/>
</dbReference>